<dbReference type="Proteomes" id="UP000505325">
    <property type="component" value="Chromosome"/>
</dbReference>
<organism evidence="1 2">
    <name type="scientific">Paramixta manurensis</name>
    <dbReference type="NCBI Taxonomy" id="2740817"/>
    <lineage>
        <taxon>Bacteria</taxon>
        <taxon>Pseudomonadati</taxon>
        <taxon>Pseudomonadota</taxon>
        <taxon>Gammaproteobacteria</taxon>
        <taxon>Enterobacterales</taxon>
        <taxon>Erwiniaceae</taxon>
        <taxon>Paramixta</taxon>
    </lineage>
</organism>
<sequence length="252" mass="27913">MSDWIMQDFGVVIRKRPTDYLQQHNQVPLLFDSIGVLHNNIEVLSKYIYETESIYNATGIELDRFGEYVNLTRNGLMDDDYRNEILITRRRLSTSGTPYDVYYNTGVLTNSQDMVITERLYSSFNLHVYDDVEIPFKIDSLVDAASAAGVSVNVTFSRGTTSFFLAGIERYKQILGVNTNYALGVSSSNLLGVTTERGLGLSNLVGMNITPLLLGVGGKVLGADGKAIGLNKYKPIASTDNNVTYLVGTYDN</sequence>
<evidence type="ECO:0000313" key="1">
    <source>
        <dbReference type="EMBL" id="QKJ86693.1"/>
    </source>
</evidence>
<evidence type="ECO:0008006" key="3">
    <source>
        <dbReference type="Google" id="ProtNLM"/>
    </source>
</evidence>
<gene>
    <name evidence="1" type="ORF">PMPD1_1743</name>
</gene>
<accession>A0A6M8UN18</accession>
<evidence type="ECO:0000313" key="2">
    <source>
        <dbReference type="Proteomes" id="UP000505325"/>
    </source>
</evidence>
<keyword evidence="2" id="KW-1185">Reference proteome</keyword>
<dbReference type="EMBL" id="CP054212">
    <property type="protein sequence ID" value="QKJ86693.1"/>
    <property type="molecule type" value="Genomic_DNA"/>
</dbReference>
<dbReference type="KEGG" id="pmak:PMPD1_1743"/>
<protein>
    <recommendedName>
        <fullName evidence="3">DUF2612 domain-containing protein</fullName>
    </recommendedName>
</protein>
<name>A0A6M8UN18_9GAMM</name>
<reference evidence="1 2" key="1">
    <citation type="submission" date="2020-06" db="EMBL/GenBank/DDBJ databases">
        <title>Genome sequence of Paramixta manurensis strain PD-1.</title>
        <authorList>
            <person name="Lee C.W."/>
            <person name="Kim J."/>
        </authorList>
    </citation>
    <scope>NUCLEOTIDE SEQUENCE [LARGE SCALE GENOMIC DNA]</scope>
    <source>
        <strain evidence="1 2">PD-1</strain>
    </source>
</reference>
<dbReference type="AlphaFoldDB" id="A0A6M8UN18"/>
<proteinExistence type="predicted"/>